<protein>
    <recommendedName>
        <fullName evidence="5">LysM domain-containing protein</fullName>
    </recommendedName>
</protein>
<dbReference type="PANTHER" id="PTHR34997">
    <property type="entry name" value="AM15"/>
    <property type="match status" value="1"/>
</dbReference>
<dbReference type="SUPFAM" id="SSF54106">
    <property type="entry name" value="LysM domain"/>
    <property type="match status" value="5"/>
</dbReference>
<dbReference type="EMBL" id="HE796992">
    <property type="protein sequence ID" value="CCM00582.1"/>
    <property type="molecule type" value="Genomic_DNA"/>
</dbReference>
<feature type="domain" description="LysM" evidence="5">
    <location>
        <begin position="245"/>
        <end position="291"/>
    </location>
</feature>
<dbReference type="Proteomes" id="UP000006352">
    <property type="component" value="Unassembled WGS sequence"/>
</dbReference>
<evidence type="ECO:0000256" key="4">
    <source>
        <dbReference type="SAM" id="SignalP"/>
    </source>
</evidence>
<accession>J4HV76</accession>
<dbReference type="HOGENOM" id="CLU_327893_0_0_1"/>
<dbReference type="CDD" id="cd00118">
    <property type="entry name" value="LysM"/>
    <property type="match status" value="7"/>
</dbReference>
<evidence type="ECO:0000256" key="2">
    <source>
        <dbReference type="ARBA" id="ARBA00023026"/>
    </source>
</evidence>
<dbReference type="RefSeq" id="XP_012179865.1">
    <property type="nucleotide sequence ID" value="XM_012324475.1"/>
</dbReference>
<keyword evidence="4" id="KW-0732">Signal</keyword>
<keyword evidence="1" id="KW-0147">Chitin-binding</keyword>
<feature type="signal peptide" evidence="4">
    <location>
        <begin position="1"/>
        <end position="22"/>
    </location>
</feature>
<dbReference type="OrthoDB" id="5985073at2759"/>
<evidence type="ECO:0000256" key="1">
    <source>
        <dbReference type="ARBA" id="ARBA00022669"/>
    </source>
</evidence>
<dbReference type="GO" id="GO:0008061">
    <property type="term" value="F:chitin binding"/>
    <property type="evidence" value="ECO:0007669"/>
    <property type="project" value="UniProtKB-KW"/>
</dbReference>
<dbReference type="InParanoid" id="J4HV76"/>
<dbReference type="GeneID" id="24095493"/>
<gene>
    <name evidence="6" type="ORF">FIBRA_02618</name>
</gene>
<keyword evidence="7" id="KW-1185">Reference proteome</keyword>
<dbReference type="InterPro" id="IPR018392">
    <property type="entry name" value="LysM"/>
</dbReference>
<evidence type="ECO:0000313" key="6">
    <source>
        <dbReference type="EMBL" id="CCM00582.1"/>
    </source>
</evidence>
<dbReference type="SMART" id="SM00257">
    <property type="entry name" value="LysM"/>
    <property type="match status" value="7"/>
</dbReference>
<feature type="domain" description="LysM" evidence="5">
    <location>
        <begin position="296"/>
        <end position="344"/>
    </location>
</feature>
<dbReference type="PANTHER" id="PTHR34997:SF1">
    <property type="entry name" value="PEPTIDOGLYCAN-BINDING LYSIN DOMAIN"/>
    <property type="match status" value="1"/>
</dbReference>
<dbReference type="Gene3D" id="3.10.350.10">
    <property type="entry name" value="LysM domain"/>
    <property type="match status" value="7"/>
</dbReference>
<evidence type="ECO:0000259" key="5">
    <source>
        <dbReference type="PROSITE" id="PS51782"/>
    </source>
</evidence>
<name>J4HV76_9APHY</name>
<dbReference type="Pfam" id="PF01476">
    <property type="entry name" value="LysM"/>
    <property type="match status" value="7"/>
</dbReference>
<dbReference type="PROSITE" id="PS51782">
    <property type="entry name" value="LYSM"/>
    <property type="match status" value="7"/>
</dbReference>
<feature type="domain" description="LysM" evidence="5">
    <location>
        <begin position="779"/>
        <end position="825"/>
    </location>
</feature>
<reference evidence="6 7" key="1">
    <citation type="journal article" date="2012" name="Appl. Environ. Microbiol.">
        <title>Short-read sequencing for genomic analysis of the brown rot fungus Fibroporia radiculosa.</title>
        <authorList>
            <person name="Tang J.D."/>
            <person name="Perkins A.D."/>
            <person name="Sonstegard T.S."/>
            <person name="Schroeder S.G."/>
            <person name="Burgess S.C."/>
            <person name="Diehl S.V."/>
        </authorList>
    </citation>
    <scope>NUCLEOTIDE SEQUENCE [LARGE SCALE GENOMIC DNA]</scope>
    <source>
        <strain evidence="6 7">TFFH 294</strain>
    </source>
</reference>
<dbReference type="InterPro" id="IPR052210">
    <property type="entry name" value="LysM1-like"/>
</dbReference>
<dbReference type="STRING" id="599839.J4HV76"/>
<evidence type="ECO:0000256" key="3">
    <source>
        <dbReference type="SAM" id="MobiDB-lite"/>
    </source>
</evidence>
<feature type="chain" id="PRO_5003778401" description="LysM domain-containing protein" evidence="4">
    <location>
        <begin position="23"/>
        <end position="829"/>
    </location>
</feature>
<feature type="region of interest" description="Disordered" evidence="3">
    <location>
        <begin position="753"/>
        <end position="773"/>
    </location>
</feature>
<dbReference type="AlphaFoldDB" id="J4HV76"/>
<dbReference type="InterPro" id="IPR036779">
    <property type="entry name" value="LysM_dom_sf"/>
</dbReference>
<feature type="domain" description="LysM" evidence="5">
    <location>
        <begin position="700"/>
        <end position="746"/>
    </location>
</feature>
<feature type="domain" description="LysM" evidence="5">
    <location>
        <begin position="621"/>
        <end position="667"/>
    </location>
</feature>
<keyword evidence="2" id="KW-0843">Virulence</keyword>
<organism evidence="6 7">
    <name type="scientific">Fibroporia radiculosa</name>
    <dbReference type="NCBI Taxonomy" id="599839"/>
    <lineage>
        <taxon>Eukaryota</taxon>
        <taxon>Fungi</taxon>
        <taxon>Dikarya</taxon>
        <taxon>Basidiomycota</taxon>
        <taxon>Agaricomycotina</taxon>
        <taxon>Agaricomycetes</taxon>
        <taxon>Polyporales</taxon>
        <taxon>Fibroporiaceae</taxon>
        <taxon>Fibroporia</taxon>
    </lineage>
</organism>
<feature type="domain" description="LysM" evidence="5">
    <location>
        <begin position="385"/>
        <end position="431"/>
    </location>
</feature>
<evidence type="ECO:0000313" key="7">
    <source>
        <dbReference type="Proteomes" id="UP000006352"/>
    </source>
</evidence>
<feature type="domain" description="LysM" evidence="5">
    <location>
        <begin position="527"/>
        <end position="573"/>
    </location>
</feature>
<sequence>MVLGLPFACAAALILFVRNTIAQSDNSTFSLYANASDIYPPPSSPECAEALSSSIQCSELLIDAIPSSNLGLSNLTASDLGTLCVPTCYDSLITVASNVDSACGGWPFIISDTSYIASLPFRYFAYYWNLTCLFDSSASEYCLTEDQSSVSNTDQSILSLPLSQLCGFCNLQELNIQMTSAFGWDGSFVPEWEIIQGNCSFTTNNAIPSALLFNASNPLAANGTTANVTATPTLTPASNSSCVFGSYTIQSGDTCTSIAAAKSLSYDQLVSINGLDMNCTLLPPPGSVICLSGVCPLYTVQQNDTCVSIAAAKDIAWSQLLAWNPQINSYCSNLVMQVGESICVGPPGGGYKPTVTQSVVTGSPTALAIPTAPVAPGADRSICGLWYTAVTGDTCPQILSVFQLTNETFYELNPDVNGDCSNLLAGFSYCVAVYGNTTTTTSLFAAPTTPGIQFIQYIAGDFPAMAGYLTDIANVTATPSLPPTTTVPYTTTPTVNATIAPGSLNATQCLLYYEVQVGELHVPYLLLSFQWVIGDSCLAIEDVYDISESQLLTWNPEINAGCSNLVVGWSYCVFGLGGFTPTSITIPPSSTTSTTSTSTTSSASAIPTNVANGTTTSGCLLYYTVQSGDSCGGIESNFNITLTQFIAWNPEVNSQCTNIDVGLAYCVNGPNVTTTTTTTTASQTPSAAPIAPGTTSNCSQYYTVVSGDYCSLIDSKFGITITQFLAWNTGVDANCDNLLLGYQYCVAGPPVSTTSTPASTTTSPTASPTASGTTSQCTEYYTVQSGDTCYSIEQQYDITATQFLAWNSGLNSNCTNLELGYEYCVAGPS</sequence>
<proteinExistence type="predicted"/>